<accession>A0A8X6UU41</accession>
<dbReference type="Proteomes" id="UP000887013">
    <property type="component" value="Unassembled WGS sequence"/>
</dbReference>
<keyword evidence="1" id="KW-0472">Membrane</keyword>
<dbReference type="OrthoDB" id="2213137at2759"/>
<comment type="caution">
    <text evidence="2">The sequence shown here is derived from an EMBL/GenBank/DDBJ whole genome shotgun (WGS) entry which is preliminary data.</text>
</comment>
<evidence type="ECO:0000313" key="3">
    <source>
        <dbReference type="Proteomes" id="UP000887013"/>
    </source>
</evidence>
<keyword evidence="3" id="KW-1185">Reference proteome</keyword>
<name>A0A8X6UU41_NEPPI</name>
<keyword evidence="1" id="KW-1133">Transmembrane helix</keyword>
<dbReference type="EMBL" id="BMAW01086938">
    <property type="protein sequence ID" value="GFU49347.1"/>
    <property type="molecule type" value="Genomic_DNA"/>
</dbReference>
<dbReference type="AlphaFoldDB" id="A0A8X6UU41"/>
<keyword evidence="1" id="KW-0812">Transmembrane</keyword>
<evidence type="ECO:0000313" key="2">
    <source>
        <dbReference type="EMBL" id="GFU49347.1"/>
    </source>
</evidence>
<evidence type="ECO:0000256" key="1">
    <source>
        <dbReference type="SAM" id="Phobius"/>
    </source>
</evidence>
<sequence>MAKKKDVPDSPRSWAIALSAFVISLLIAGVLRTTGHLFVAIMDTYGASRFQANMPFSVRNVVRNLG</sequence>
<feature type="non-terminal residue" evidence="2">
    <location>
        <position position="66"/>
    </location>
</feature>
<proteinExistence type="predicted"/>
<protein>
    <submittedName>
        <fullName evidence="2">Uncharacterized protein</fullName>
    </submittedName>
</protein>
<gene>
    <name evidence="2" type="ORF">NPIL_357691</name>
</gene>
<feature type="transmembrane region" description="Helical" evidence="1">
    <location>
        <begin position="12"/>
        <end position="31"/>
    </location>
</feature>
<organism evidence="2 3">
    <name type="scientific">Nephila pilipes</name>
    <name type="common">Giant wood spider</name>
    <name type="synonym">Nephila maculata</name>
    <dbReference type="NCBI Taxonomy" id="299642"/>
    <lineage>
        <taxon>Eukaryota</taxon>
        <taxon>Metazoa</taxon>
        <taxon>Ecdysozoa</taxon>
        <taxon>Arthropoda</taxon>
        <taxon>Chelicerata</taxon>
        <taxon>Arachnida</taxon>
        <taxon>Araneae</taxon>
        <taxon>Araneomorphae</taxon>
        <taxon>Entelegynae</taxon>
        <taxon>Araneoidea</taxon>
        <taxon>Nephilidae</taxon>
        <taxon>Nephila</taxon>
    </lineage>
</organism>
<reference evidence="2" key="1">
    <citation type="submission" date="2020-08" db="EMBL/GenBank/DDBJ databases">
        <title>Multicomponent nature underlies the extraordinary mechanical properties of spider dragline silk.</title>
        <authorList>
            <person name="Kono N."/>
            <person name="Nakamura H."/>
            <person name="Mori M."/>
            <person name="Yoshida Y."/>
            <person name="Ohtoshi R."/>
            <person name="Malay A.D."/>
            <person name="Moran D.A.P."/>
            <person name="Tomita M."/>
            <person name="Numata K."/>
            <person name="Arakawa K."/>
        </authorList>
    </citation>
    <scope>NUCLEOTIDE SEQUENCE</scope>
</reference>